<dbReference type="OrthoDB" id="1758296at2"/>
<comment type="caution">
    <text evidence="2">The sequence shown here is derived from an EMBL/GenBank/DDBJ whole genome shotgun (WGS) entry which is preliminary data.</text>
</comment>
<evidence type="ECO:0000313" key="2">
    <source>
        <dbReference type="EMBL" id="KRN06079.1"/>
    </source>
</evidence>
<dbReference type="AlphaFoldDB" id="A0A0R2DPU2"/>
<accession>A0A0R2DPU2</accession>
<dbReference type="PANTHER" id="PTHR33498:SF1">
    <property type="entry name" value="TRANSPOSASE FOR INSERTION SEQUENCE ELEMENT IS1557"/>
    <property type="match status" value="1"/>
</dbReference>
<dbReference type="STRING" id="1423806.FD15_GL001267"/>
<evidence type="ECO:0000313" key="3">
    <source>
        <dbReference type="Proteomes" id="UP000050961"/>
    </source>
</evidence>
<dbReference type="EMBL" id="AYZF01000013">
    <property type="protein sequence ID" value="KRN06079.1"/>
    <property type="molecule type" value="Genomic_DNA"/>
</dbReference>
<reference evidence="2 3" key="1">
    <citation type="journal article" date="2015" name="Genome Announc.">
        <title>Expanding the biotechnology potential of lactobacilli through comparative genomics of 213 strains and associated genera.</title>
        <authorList>
            <person name="Sun Z."/>
            <person name="Harris H.M."/>
            <person name="McCann A."/>
            <person name="Guo C."/>
            <person name="Argimon S."/>
            <person name="Zhang W."/>
            <person name="Yang X."/>
            <person name="Jeffery I.B."/>
            <person name="Cooney J.C."/>
            <person name="Kagawa T.F."/>
            <person name="Liu W."/>
            <person name="Song Y."/>
            <person name="Salvetti E."/>
            <person name="Wrobel A."/>
            <person name="Rasinkangas P."/>
            <person name="Parkhill J."/>
            <person name="Rea M.C."/>
            <person name="O'Sullivan O."/>
            <person name="Ritari J."/>
            <person name="Douillard F.P."/>
            <person name="Paul Ross R."/>
            <person name="Yang R."/>
            <person name="Briner A.E."/>
            <person name="Felis G.E."/>
            <person name="de Vos W.M."/>
            <person name="Barrangou R."/>
            <person name="Klaenhammer T.R."/>
            <person name="Caufield P.W."/>
            <person name="Cui Y."/>
            <person name="Zhang H."/>
            <person name="O'Toole P.W."/>
        </authorList>
    </citation>
    <scope>NUCLEOTIDE SEQUENCE [LARGE SCALE GENOMIC DNA]</scope>
    <source>
        <strain evidence="2 3">DSM 21376</strain>
    </source>
</reference>
<keyword evidence="3" id="KW-1185">Reference proteome</keyword>
<dbReference type="Proteomes" id="UP000050961">
    <property type="component" value="Unassembled WGS sequence"/>
</dbReference>
<name>A0A0R2DPU2_9LACO</name>
<dbReference type="InterPro" id="IPR002560">
    <property type="entry name" value="Transposase_DDE"/>
</dbReference>
<dbReference type="Pfam" id="PF01610">
    <property type="entry name" value="DDE_Tnp_ISL3"/>
    <property type="match status" value="1"/>
</dbReference>
<protein>
    <recommendedName>
        <fullName evidence="1">Transposase IS204/IS1001/IS1096/IS1165 DDE domain-containing protein</fullName>
    </recommendedName>
</protein>
<feature type="domain" description="Transposase IS204/IS1001/IS1096/IS1165 DDE" evidence="1">
    <location>
        <begin position="2"/>
        <end position="89"/>
    </location>
</feature>
<evidence type="ECO:0000259" key="1">
    <source>
        <dbReference type="Pfam" id="PF01610"/>
    </source>
</evidence>
<dbReference type="PATRIC" id="fig|1423806.3.peg.1288"/>
<proteinExistence type="predicted"/>
<sequence length="94" mass="10970">MLYEIAHQIQEAIKKQNFQKLNRVLTNYKKQQSPMDTSITTLKKNLKYISNSCESSLSNGSIEGINRKIKALKRICYGFKTMNHFYARILLIVK</sequence>
<dbReference type="InterPro" id="IPR047951">
    <property type="entry name" value="Transpos_ISL3"/>
</dbReference>
<organism evidence="2 3">
    <name type="scientific">Liquorilactobacillus sucicola DSM 21376 = JCM 15457</name>
    <dbReference type="NCBI Taxonomy" id="1423806"/>
    <lineage>
        <taxon>Bacteria</taxon>
        <taxon>Bacillati</taxon>
        <taxon>Bacillota</taxon>
        <taxon>Bacilli</taxon>
        <taxon>Lactobacillales</taxon>
        <taxon>Lactobacillaceae</taxon>
        <taxon>Liquorilactobacillus</taxon>
    </lineage>
</organism>
<dbReference type="PANTHER" id="PTHR33498">
    <property type="entry name" value="TRANSPOSASE FOR INSERTION SEQUENCE ELEMENT IS1557"/>
    <property type="match status" value="1"/>
</dbReference>
<gene>
    <name evidence="2" type="ORF">FD15_GL001267</name>
</gene>